<name>A0A7Z0X0F2_9BACI</name>
<comment type="caution">
    <text evidence="2">The sequence shown here is derived from an EMBL/GenBank/DDBJ whole genome shotgun (WGS) entry which is preliminary data.</text>
</comment>
<feature type="repeat" description="TPR" evidence="1">
    <location>
        <begin position="233"/>
        <end position="266"/>
    </location>
</feature>
<dbReference type="SMART" id="SM00028">
    <property type="entry name" value="TPR"/>
    <property type="match status" value="3"/>
</dbReference>
<sequence length="388" mass="46098">MINRTSIYKKFTKIGGKRMAKAVASQEVANMLNDWYILMKKRDISGSIEMKDDIDKAIEKMEEDHDVLLYYQMLDFRLRLLLEDISQSSTEKLEAISFQDKDPKSTDDKLNYYFYLFKGIYEDYKQNHTEALNFFRIAEKRLSVIQNEIEKAEFHYKIGVLYYNLKATWLSIHHINIASGIFQGYDGYAKRVINCKMLIGLNYIDQFKFSESEVLLKEAIEKTEKIGDQFLLPCTYYNMGFLKSKEDKQEEALKYYNKAFAIKDFETKAKYAYLLCVYENTRSLFKTNAHKQAFKWIEVGFKKSREMNSEIFELKFKILYTLYSDSQNKLEIIKDYVHQLENEKAWVDLEELLMDVANYYRREKLYEEAIYFYIKTDKASKLAGRGGE</sequence>
<dbReference type="Proteomes" id="UP000185604">
    <property type="component" value="Unassembled WGS sequence"/>
</dbReference>
<keyword evidence="1" id="KW-0802">TPR repeat</keyword>
<reference evidence="2 3" key="1">
    <citation type="journal article" date="2016" name="Front. Microbiol.">
        <title>High-Level Heat Resistance of Spores of Bacillus amyloliquefaciens and Bacillus licheniformis Results from the Presence of a spoVA Operon in a Tn1546 Transposon.</title>
        <authorList>
            <person name="Berendsen E.M."/>
            <person name="Koning R.A."/>
            <person name="Boekhorst J."/>
            <person name="de Jong A."/>
            <person name="Kuipers O.P."/>
            <person name="Wells-Bennik M.H."/>
        </authorList>
    </citation>
    <scope>NUCLEOTIDE SEQUENCE [LARGE SCALE GENOMIC DNA]</scope>
    <source>
        <strain evidence="2 3">B4121</strain>
    </source>
</reference>
<dbReference type="AlphaFoldDB" id="A0A7Z0X0F2"/>
<dbReference type="EMBL" id="LKPO01000007">
    <property type="protein sequence ID" value="OLF96141.1"/>
    <property type="molecule type" value="Genomic_DNA"/>
</dbReference>
<dbReference type="InterPro" id="IPR011990">
    <property type="entry name" value="TPR-like_helical_dom_sf"/>
</dbReference>
<dbReference type="InterPro" id="IPR019734">
    <property type="entry name" value="TPR_rpt"/>
</dbReference>
<dbReference type="SUPFAM" id="SSF48452">
    <property type="entry name" value="TPR-like"/>
    <property type="match status" value="1"/>
</dbReference>
<evidence type="ECO:0000313" key="2">
    <source>
        <dbReference type="EMBL" id="OLF96141.1"/>
    </source>
</evidence>
<organism evidence="2 3">
    <name type="scientific">Bacillus paralicheniformis</name>
    <dbReference type="NCBI Taxonomy" id="1648923"/>
    <lineage>
        <taxon>Bacteria</taxon>
        <taxon>Bacillati</taxon>
        <taxon>Bacillota</taxon>
        <taxon>Bacilli</taxon>
        <taxon>Bacillales</taxon>
        <taxon>Bacillaceae</taxon>
        <taxon>Bacillus</taxon>
    </lineage>
</organism>
<gene>
    <name evidence="2" type="ORF">B4121_1137</name>
</gene>
<accession>A0A7Z0X0F2</accession>
<protein>
    <submittedName>
        <fullName evidence="2">Response regulator aspartate phosphatase</fullName>
    </submittedName>
</protein>
<proteinExistence type="predicted"/>
<evidence type="ECO:0000256" key="1">
    <source>
        <dbReference type="PROSITE-ProRule" id="PRU00339"/>
    </source>
</evidence>
<dbReference type="Pfam" id="PF18801">
    <property type="entry name" value="RapH_N"/>
    <property type="match status" value="1"/>
</dbReference>
<dbReference type="PROSITE" id="PS50005">
    <property type="entry name" value="TPR"/>
    <property type="match status" value="1"/>
</dbReference>
<evidence type="ECO:0000313" key="3">
    <source>
        <dbReference type="Proteomes" id="UP000185604"/>
    </source>
</evidence>
<dbReference type="Gene3D" id="1.25.40.10">
    <property type="entry name" value="Tetratricopeptide repeat domain"/>
    <property type="match status" value="1"/>
</dbReference>